<dbReference type="GO" id="GO:0000272">
    <property type="term" value="P:polysaccharide catabolic process"/>
    <property type="evidence" value="ECO:0007669"/>
    <property type="project" value="InterPro"/>
</dbReference>
<dbReference type="Gene3D" id="1.10.1330.10">
    <property type="entry name" value="Dockerin domain"/>
    <property type="match status" value="1"/>
</dbReference>
<dbReference type="InterPro" id="IPR018247">
    <property type="entry name" value="EF_Hand_1_Ca_BS"/>
</dbReference>
<dbReference type="EMBL" id="MFIX01000170">
    <property type="protein sequence ID" value="OGG02817.1"/>
    <property type="molecule type" value="Genomic_DNA"/>
</dbReference>
<dbReference type="PROSITE" id="PS00018">
    <property type="entry name" value="EF_HAND_1"/>
    <property type="match status" value="1"/>
</dbReference>
<dbReference type="CDD" id="cd14256">
    <property type="entry name" value="Dockerin_I"/>
    <property type="match status" value="1"/>
</dbReference>
<reference evidence="1 2" key="1">
    <citation type="journal article" date="2016" name="Nat. Commun.">
        <title>Thousands of microbial genomes shed light on interconnected biogeochemical processes in an aquifer system.</title>
        <authorList>
            <person name="Anantharaman K."/>
            <person name="Brown C.T."/>
            <person name="Hug L.A."/>
            <person name="Sharon I."/>
            <person name="Castelle C.J."/>
            <person name="Probst A.J."/>
            <person name="Thomas B.C."/>
            <person name="Singh A."/>
            <person name="Wilkins M.J."/>
            <person name="Karaoz U."/>
            <person name="Brodie E.L."/>
            <person name="Williams K.H."/>
            <person name="Hubbard S.S."/>
            <person name="Banfield J.F."/>
        </authorList>
    </citation>
    <scope>NUCLEOTIDE SEQUENCE [LARGE SCALE GENOMIC DNA]</scope>
</reference>
<dbReference type="SUPFAM" id="SSF110296">
    <property type="entry name" value="Oligoxyloglucan reducing end-specific cellobiohydrolase"/>
    <property type="match status" value="2"/>
</dbReference>
<gene>
    <name evidence="1" type="ORF">A3F83_06950</name>
</gene>
<protein>
    <recommendedName>
        <fullName evidence="3">Dockerin domain-containing protein</fullName>
    </recommendedName>
</protein>
<accession>A0A1F5YS63</accession>
<dbReference type="PANTHER" id="PTHR43739:SF5">
    <property type="entry name" value="EXO-ALPHA-SIALIDASE"/>
    <property type="match status" value="1"/>
</dbReference>
<proteinExistence type="predicted"/>
<dbReference type="GO" id="GO:0010411">
    <property type="term" value="P:xyloglucan metabolic process"/>
    <property type="evidence" value="ECO:0007669"/>
    <property type="project" value="TreeGrafter"/>
</dbReference>
<dbReference type="STRING" id="1817867.A3F83_06950"/>
<evidence type="ECO:0000313" key="2">
    <source>
        <dbReference type="Proteomes" id="UP000179129"/>
    </source>
</evidence>
<dbReference type="InterPro" id="IPR036278">
    <property type="entry name" value="Sialidase_sf"/>
</dbReference>
<comment type="caution">
    <text evidence="1">The sequence shown here is derived from an EMBL/GenBank/DDBJ whole genome shotgun (WGS) entry which is preliminary data.</text>
</comment>
<dbReference type="InterPro" id="IPR015943">
    <property type="entry name" value="WD40/YVTN_repeat-like_dom_sf"/>
</dbReference>
<sequence length="882" mass="95224">MIYLMVWRQKFESKLGAAVLPLILAAGCLLTGEPLLAASWSEDVNGDGRVTVTDVIALLLLGRADPQDRRADYDGDGTFGMNDAEALLANIGSGNLHAASVTADSWSVIGPGGGGGIFLPTISPFDSKIMLTHCDMTGAYISYDGGEKWRMFNLWNVPTDFEFDPVEANTIYASVKGSLYSEDRGSGLSLLYRSEDQGKRWRIIFPLVDNALPLDNLQSRDLLPSQVVPGTPDGSIDKVEVDPLDNRIIYLGLSPLVDYISDGSGGPSKSPQLVISTDRGASWKVIAQLSGSFVLGLYPGSLSNRPGEVLVFTDKACVRVDIASGQMTPVALPVSTVVETAGGKGIDGALLYILSNLSVNRSVVSGGVFRSSDWGASWTQVNNGLFTGVPSGKAPQIRALAVCEQHPEVLYIASSNPGYVSGSGGTAWRYGVFKSANSGIAWSGVWLANDLGYPTANYQGSWLDWSFDPGWGGKPIEMGVAPSDPNICFGGDNGRAYGTLDGGKTWNEVYSHNNPDNSVTSSGLDVTTCYGVHFDPFDREHIFISYTDIGLFHSYDGGKSWLHSISGVPSDWVNTCYQLEFDPAVKGRAWTAWSLAHDLPRDKMFSSDDLAWFAGGVAVTDDGGKTWRKSSNGLPANAAATDILVDPSSPAGKRTVYVAAFNVGVFKSTDDGASWKAINEGLGTNLYAWKIRRNPSGRLFLLLARGRRSSGTVPGALYTRNEASAQGNSQWEALPLPQGVDAPHDLEIDPVNPQIMYLCCWARQVAGQDVSGGVFRSDDGGQSWKQTFDERVRVNSAALDPRDPAVVFINTFQNSAWRSADRGEHWKRLEGYRFKWGQRAVPDLNNPGMLYLTTYGGSVYYGPDTGVPGAFEDIENMPANWW</sequence>
<dbReference type="InterPro" id="IPR052025">
    <property type="entry name" value="Xyloglucanase_GH74"/>
</dbReference>
<evidence type="ECO:0008006" key="3">
    <source>
        <dbReference type="Google" id="ProtNLM"/>
    </source>
</evidence>
<dbReference type="PANTHER" id="PTHR43739">
    <property type="entry name" value="XYLOGLUCANASE (EUROFUNG)"/>
    <property type="match status" value="1"/>
</dbReference>
<name>A0A1F5YS63_9BACT</name>
<dbReference type="Gene3D" id="2.130.10.10">
    <property type="entry name" value="YVTN repeat-like/Quinoprotein amine dehydrogenase"/>
    <property type="match status" value="4"/>
</dbReference>
<dbReference type="SUPFAM" id="SSF50939">
    <property type="entry name" value="Sialidases"/>
    <property type="match status" value="1"/>
</dbReference>
<dbReference type="SUPFAM" id="SSF63446">
    <property type="entry name" value="Type I dockerin domain"/>
    <property type="match status" value="1"/>
</dbReference>
<dbReference type="Proteomes" id="UP000179129">
    <property type="component" value="Unassembled WGS sequence"/>
</dbReference>
<dbReference type="AlphaFoldDB" id="A0A1F5YS63"/>
<dbReference type="InterPro" id="IPR036439">
    <property type="entry name" value="Dockerin_dom_sf"/>
</dbReference>
<evidence type="ECO:0000313" key="1">
    <source>
        <dbReference type="EMBL" id="OGG02817.1"/>
    </source>
</evidence>
<organism evidence="1 2">
    <name type="scientific">Candidatus Glassbacteria bacterium RIFCSPLOWO2_12_FULL_58_11</name>
    <dbReference type="NCBI Taxonomy" id="1817867"/>
    <lineage>
        <taxon>Bacteria</taxon>
        <taxon>Candidatus Glassiibacteriota</taxon>
    </lineage>
</organism>